<organism evidence="1 2">
    <name type="scientific">Solanum commersonii</name>
    <name type="common">Commerson's wild potato</name>
    <name type="synonym">Commerson's nightshade</name>
    <dbReference type="NCBI Taxonomy" id="4109"/>
    <lineage>
        <taxon>Eukaryota</taxon>
        <taxon>Viridiplantae</taxon>
        <taxon>Streptophyta</taxon>
        <taxon>Embryophyta</taxon>
        <taxon>Tracheophyta</taxon>
        <taxon>Spermatophyta</taxon>
        <taxon>Magnoliopsida</taxon>
        <taxon>eudicotyledons</taxon>
        <taxon>Gunneridae</taxon>
        <taxon>Pentapetalae</taxon>
        <taxon>asterids</taxon>
        <taxon>lamiids</taxon>
        <taxon>Solanales</taxon>
        <taxon>Solanaceae</taxon>
        <taxon>Solanoideae</taxon>
        <taxon>Solaneae</taxon>
        <taxon>Solanum</taxon>
    </lineage>
</organism>
<dbReference type="EMBL" id="JACXVP010000012">
    <property type="protein sequence ID" value="KAG5572488.1"/>
    <property type="molecule type" value="Genomic_DNA"/>
</dbReference>
<proteinExistence type="predicted"/>
<keyword evidence="2" id="KW-1185">Reference proteome</keyword>
<accession>A0A9J5WBQ7</accession>
<dbReference type="Proteomes" id="UP000824120">
    <property type="component" value="Chromosome 12"/>
</dbReference>
<comment type="caution">
    <text evidence="1">The sequence shown here is derived from an EMBL/GenBank/DDBJ whole genome shotgun (WGS) entry which is preliminary data.</text>
</comment>
<evidence type="ECO:0000313" key="2">
    <source>
        <dbReference type="Proteomes" id="UP000824120"/>
    </source>
</evidence>
<protein>
    <submittedName>
        <fullName evidence="1">Uncharacterized protein</fullName>
    </submittedName>
</protein>
<gene>
    <name evidence="1" type="ORF">H5410_062254</name>
</gene>
<name>A0A9J5WBQ7_SOLCO</name>
<reference evidence="1 2" key="1">
    <citation type="submission" date="2020-09" db="EMBL/GenBank/DDBJ databases">
        <title>De no assembly of potato wild relative species, Solanum commersonii.</title>
        <authorList>
            <person name="Cho K."/>
        </authorList>
    </citation>
    <scope>NUCLEOTIDE SEQUENCE [LARGE SCALE GENOMIC DNA]</scope>
    <source>
        <strain evidence="1">LZ3.2</strain>
        <tissue evidence="1">Leaf</tissue>
    </source>
</reference>
<evidence type="ECO:0000313" key="1">
    <source>
        <dbReference type="EMBL" id="KAG5572488.1"/>
    </source>
</evidence>
<sequence>MRHAQAVDPKPGPHQLAFGNLFTVLFKAFNVPLGEWSRKYMISRSTLVDYKLLNNDDLVPAITPNATGPVATLFTNLHTSSEQNSSPFAKIETLRTNLVKSRGK</sequence>
<dbReference type="AlphaFoldDB" id="A0A9J5WBQ7"/>